<dbReference type="PANTHER" id="PTHR43664">
    <property type="entry name" value="MONOAMINE OXIDASE-RELATED"/>
    <property type="match status" value="1"/>
</dbReference>
<dbReference type="Proteomes" id="UP000509322">
    <property type="component" value="Plasmid unnamed1"/>
</dbReference>
<accession>A0A7H9C056</accession>
<dbReference type="Pfam" id="PF01575">
    <property type="entry name" value="MaoC_dehydratas"/>
    <property type="match status" value="1"/>
</dbReference>
<evidence type="ECO:0000313" key="3">
    <source>
        <dbReference type="Proteomes" id="UP000509322"/>
    </source>
</evidence>
<sequence length="154" mass="17524">MSDRDAKPPRRWEDLTLGEETRSREMLVEEQPMIAFATRYDPQFFHMDPETADQSLFGGVIASGLYTACLWRILDHEVNGDIAWVCGVAWDNVRWSRAVRPGDRIVAHSRIEALRPSASRPTVGLATLRHALTNQDGETVFSFVSTDMVYRREA</sequence>
<proteinExistence type="predicted"/>
<geneLocation type="plasmid" evidence="2 3">
    <name>unnamed1</name>
</geneLocation>
<gene>
    <name evidence="2" type="ORF">HYQ43_21160</name>
</gene>
<dbReference type="Gene3D" id="3.10.129.10">
    <property type="entry name" value="Hotdog Thioesterase"/>
    <property type="match status" value="1"/>
</dbReference>
<dbReference type="RefSeq" id="WP_028710216.1">
    <property type="nucleotide sequence ID" value="NZ_CP038205.1"/>
</dbReference>
<dbReference type="InterPro" id="IPR002539">
    <property type="entry name" value="MaoC-like_dom"/>
</dbReference>
<organism evidence="2 3">
    <name type="scientific">Paracoccus pantotrophus</name>
    <name type="common">Thiosphaera pantotropha</name>
    <dbReference type="NCBI Taxonomy" id="82367"/>
    <lineage>
        <taxon>Bacteria</taxon>
        <taxon>Pseudomonadati</taxon>
        <taxon>Pseudomonadota</taxon>
        <taxon>Alphaproteobacteria</taxon>
        <taxon>Rhodobacterales</taxon>
        <taxon>Paracoccaceae</taxon>
        <taxon>Paracoccus</taxon>
    </lineage>
</organism>
<dbReference type="SUPFAM" id="SSF54637">
    <property type="entry name" value="Thioesterase/thiol ester dehydrase-isomerase"/>
    <property type="match status" value="1"/>
</dbReference>
<evidence type="ECO:0000313" key="2">
    <source>
        <dbReference type="EMBL" id="QLH16729.1"/>
    </source>
</evidence>
<dbReference type="AlphaFoldDB" id="A0A7H9C056"/>
<name>A0A7H9C056_PARPN</name>
<reference evidence="2 3" key="1">
    <citation type="submission" date="2020-07" db="EMBL/GenBank/DDBJ databases">
        <title>The complete genome of Paracoccus pantotrophus ACCC 10489.</title>
        <authorList>
            <person name="Si Y."/>
        </authorList>
    </citation>
    <scope>NUCLEOTIDE SEQUENCE [LARGE SCALE GENOMIC DNA]</scope>
    <source>
        <strain evidence="2 3">ACCC10489</strain>
        <plasmid evidence="2 3">unnamed1</plasmid>
    </source>
</reference>
<dbReference type="InterPro" id="IPR029069">
    <property type="entry name" value="HotDog_dom_sf"/>
</dbReference>
<protein>
    <submittedName>
        <fullName evidence="2">MaoC family dehydratase N-terminal domain-containing protein</fullName>
    </submittedName>
</protein>
<dbReference type="PANTHER" id="PTHR43664:SF1">
    <property type="entry name" value="BETA-METHYLMALYL-COA DEHYDRATASE"/>
    <property type="match status" value="1"/>
</dbReference>
<dbReference type="EMBL" id="CP058691">
    <property type="protein sequence ID" value="QLH16729.1"/>
    <property type="molecule type" value="Genomic_DNA"/>
</dbReference>
<feature type="domain" description="MaoC-like" evidence="1">
    <location>
        <begin position="20"/>
        <end position="113"/>
    </location>
</feature>
<dbReference type="InterPro" id="IPR052342">
    <property type="entry name" value="MCH/BMMD"/>
</dbReference>
<keyword evidence="2" id="KW-0614">Plasmid</keyword>
<evidence type="ECO:0000259" key="1">
    <source>
        <dbReference type="Pfam" id="PF01575"/>
    </source>
</evidence>